<evidence type="ECO:0000313" key="2">
    <source>
        <dbReference type="EMBL" id="EJF47618.1"/>
    </source>
</evidence>
<dbReference type="EMBL" id="AKFT01000007">
    <property type="protein sequence ID" value="EJF47618.1"/>
    <property type="molecule type" value="Genomic_DNA"/>
</dbReference>
<accession>J1HPV8</accession>
<dbReference type="OrthoDB" id="3255150at2"/>
<feature type="region of interest" description="Disordered" evidence="1">
    <location>
        <begin position="105"/>
        <end position="130"/>
    </location>
</feature>
<name>J1HPV8_9ACTO</name>
<dbReference type="Pfam" id="PF19761">
    <property type="entry name" value="DUF6248"/>
    <property type="match status" value="1"/>
</dbReference>
<dbReference type="eggNOG" id="ENOG5030NXP">
    <property type="taxonomic scope" value="Bacteria"/>
</dbReference>
<reference evidence="2 3" key="1">
    <citation type="submission" date="2012-05" db="EMBL/GenBank/DDBJ databases">
        <authorList>
            <person name="Harkins D.M."/>
            <person name="Madupu R."/>
            <person name="Durkin A.S."/>
            <person name="Torralba M."/>
            <person name="Methe B."/>
            <person name="Sutton G.G."/>
            <person name="Nelson K.E."/>
        </authorList>
    </citation>
    <scope>NUCLEOTIDE SEQUENCE [LARGE SCALE GENOMIC DNA]</scope>
    <source>
        <strain evidence="2 3">F0489</strain>
    </source>
</reference>
<dbReference type="Proteomes" id="UP000002941">
    <property type="component" value="Unassembled WGS sequence"/>
</dbReference>
<feature type="compositionally biased region" description="Polar residues" evidence="1">
    <location>
        <begin position="117"/>
        <end position="130"/>
    </location>
</feature>
<dbReference type="InterPro" id="IPR046215">
    <property type="entry name" value="DUF6248"/>
</dbReference>
<comment type="caution">
    <text evidence="2">The sequence shown here is derived from an EMBL/GenBank/DDBJ whole genome shotgun (WGS) entry which is preliminary data.</text>
</comment>
<gene>
    <name evidence="2" type="ORF">HMPREF1318_2360</name>
</gene>
<dbReference type="RefSeq" id="WP_008729530.1">
    <property type="nucleotide sequence ID" value="NZ_AKFT01000007.1"/>
</dbReference>
<keyword evidence="3" id="KW-1185">Reference proteome</keyword>
<evidence type="ECO:0000256" key="1">
    <source>
        <dbReference type="SAM" id="MobiDB-lite"/>
    </source>
</evidence>
<sequence>MTDAQARWVREHAWTPAMRKTYTTTPALYSTCPCQHGPCGHCTAGHHDQCPYTDPSHTQWAATKADTPIGHITDTSDTVPTLNGTNSWQIWETGTTHDARCPCALAGHHDRTPPPQTKTNPTSTENATQTTIFDFL</sequence>
<dbReference type="PATRIC" id="fig|1125718.3.peg.131"/>
<dbReference type="AlphaFoldDB" id="J1HPV8"/>
<organism evidence="2 3">
    <name type="scientific">Actinomyces massiliensis F0489</name>
    <dbReference type="NCBI Taxonomy" id="1125718"/>
    <lineage>
        <taxon>Bacteria</taxon>
        <taxon>Bacillati</taxon>
        <taxon>Actinomycetota</taxon>
        <taxon>Actinomycetes</taxon>
        <taxon>Actinomycetales</taxon>
        <taxon>Actinomycetaceae</taxon>
        <taxon>Actinomyces</taxon>
    </lineage>
</organism>
<evidence type="ECO:0000313" key="3">
    <source>
        <dbReference type="Proteomes" id="UP000002941"/>
    </source>
</evidence>
<protein>
    <submittedName>
        <fullName evidence="2">Uncharacterized protein</fullName>
    </submittedName>
</protein>
<proteinExistence type="predicted"/>